<name>A0ABX5LND3_9BACT</name>
<organism evidence="2 3">
    <name type="scientific">Hallerella porci</name>
    <dbReference type="NCBI Taxonomy" id="1945871"/>
    <lineage>
        <taxon>Bacteria</taxon>
        <taxon>Pseudomonadati</taxon>
        <taxon>Fibrobacterota</taxon>
        <taxon>Fibrobacteria</taxon>
        <taxon>Fibrobacterales</taxon>
        <taxon>Fibrobacteraceae</taxon>
        <taxon>Hallerella</taxon>
    </lineage>
</organism>
<proteinExistence type="predicted"/>
<feature type="transmembrane region" description="Helical" evidence="1">
    <location>
        <begin position="37"/>
        <end position="57"/>
    </location>
</feature>
<keyword evidence="1" id="KW-0472">Membrane</keyword>
<keyword evidence="3" id="KW-1185">Reference proteome</keyword>
<dbReference type="EMBL" id="QGHD01000005">
    <property type="protein sequence ID" value="PWL03467.1"/>
    <property type="molecule type" value="Genomic_DNA"/>
</dbReference>
<gene>
    <name evidence="2" type="ORF">B0H50_1059</name>
</gene>
<feature type="transmembrane region" description="Helical" evidence="1">
    <location>
        <begin position="6"/>
        <end position="25"/>
    </location>
</feature>
<evidence type="ECO:0008006" key="4">
    <source>
        <dbReference type="Google" id="ProtNLM"/>
    </source>
</evidence>
<feature type="transmembrane region" description="Helical" evidence="1">
    <location>
        <begin position="63"/>
        <end position="80"/>
    </location>
</feature>
<reference evidence="2 3" key="1">
    <citation type="submission" date="2018-05" db="EMBL/GenBank/DDBJ databases">
        <title>Animal gut microbial communities from fecal samples from Wisconsin, USA.</title>
        <authorList>
            <person name="Neumann A."/>
        </authorList>
    </citation>
    <scope>NUCLEOTIDE SEQUENCE [LARGE SCALE GENOMIC DNA]</scope>
    <source>
        <strain evidence="2 3">UWS4</strain>
    </source>
</reference>
<dbReference type="Proteomes" id="UP000245523">
    <property type="component" value="Unassembled WGS sequence"/>
</dbReference>
<evidence type="ECO:0000313" key="3">
    <source>
        <dbReference type="Proteomes" id="UP000245523"/>
    </source>
</evidence>
<comment type="caution">
    <text evidence="2">The sequence shown here is derived from an EMBL/GenBank/DDBJ whole genome shotgun (WGS) entry which is preliminary data.</text>
</comment>
<accession>A0ABX5LND3</accession>
<dbReference type="RefSeq" id="WP_106198055.1">
    <property type="nucleotide sequence ID" value="NZ_JAXEIU010000049.1"/>
</dbReference>
<protein>
    <recommendedName>
        <fullName evidence="4">PQ loop repeat protein</fullName>
    </recommendedName>
</protein>
<evidence type="ECO:0000256" key="1">
    <source>
        <dbReference type="SAM" id="Phobius"/>
    </source>
</evidence>
<keyword evidence="1" id="KW-0812">Transmembrane</keyword>
<evidence type="ECO:0000313" key="2">
    <source>
        <dbReference type="EMBL" id="PWL03467.1"/>
    </source>
</evidence>
<sequence length="97" mass="11257">MPDFLEATMLVCFGLSWPISVWKNIKSHTAKNMSMRFNLLIIFGYIAGILAKCYLHAWNYVLAIYVLNLVIVSCNVLVYYRNKKYDAKDELLKNFAV</sequence>
<keyword evidence="1" id="KW-1133">Transmembrane helix</keyword>